<protein>
    <submittedName>
        <fullName evidence="2">Uncharacterized protein</fullName>
    </submittedName>
</protein>
<feature type="signal peptide" evidence="1">
    <location>
        <begin position="1"/>
        <end position="29"/>
    </location>
</feature>
<accession>A0ABR9RXK9</accession>
<comment type="caution">
    <text evidence="2">The sequence shown here is derived from an EMBL/GenBank/DDBJ whole genome shotgun (WGS) entry which is preliminary data.</text>
</comment>
<keyword evidence="1" id="KW-0732">Signal</keyword>
<reference evidence="2 3" key="1">
    <citation type="submission" date="2020-10" db="EMBL/GenBank/DDBJ databases">
        <title>Nocardioides sp. isolated from sludge.</title>
        <authorList>
            <person name="Zhang X."/>
        </authorList>
    </citation>
    <scope>NUCLEOTIDE SEQUENCE [LARGE SCALE GENOMIC DNA]</scope>
    <source>
        <strain evidence="2 3">Y6</strain>
    </source>
</reference>
<dbReference type="RefSeq" id="WP_193639261.1">
    <property type="nucleotide sequence ID" value="NZ_JADCSA010000019.1"/>
</dbReference>
<dbReference type="Proteomes" id="UP000756387">
    <property type="component" value="Unassembled WGS sequence"/>
</dbReference>
<feature type="chain" id="PRO_5045640890" evidence="1">
    <location>
        <begin position="30"/>
        <end position="198"/>
    </location>
</feature>
<proteinExistence type="predicted"/>
<evidence type="ECO:0000313" key="3">
    <source>
        <dbReference type="Proteomes" id="UP000756387"/>
    </source>
</evidence>
<sequence>MPQTIVRPVVLILTTFALLLTGLTAPAGAEGSAVAAAETTAAAKKGKKTRCLKGSGASGGVCFKLRSTKYRVKRVESVPLRNKSSKKATMHCSFTKTISKSVQRKAGISSTAEVNAVFGLAKLNVSVNVEKSVTQTASQATTAGGSIVLKPGEEVTCIRTYGHVVTKVRRYAWSGNKMTSDEIIKTKIPSSLGVDIID</sequence>
<evidence type="ECO:0000256" key="1">
    <source>
        <dbReference type="SAM" id="SignalP"/>
    </source>
</evidence>
<gene>
    <name evidence="2" type="ORF">IEQ44_14900</name>
</gene>
<dbReference type="EMBL" id="JADCSA010000019">
    <property type="protein sequence ID" value="MBE7325937.1"/>
    <property type="molecule type" value="Genomic_DNA"/>
</dbReference>
<name>A0ABR9RXK9_9ACTN</name>
<evidence type="ECO:0000313" key="2">
    <source>
        <dbReference type="EMBL" id="MBE7325937.1"/>
    </source>
</evidence>
<keyword evidence="3" id="KW-1185">Reference proteome</keyword>
<organism evidence="2 3">
    <name type="scientific">Nocardioides malaquae</name>
    <dbReference type="NCBI Taxonomy" id="2773426"/>
    <lineage>
        <taxon>Bacteria</taxon>
        <taxon>Bacillati</taxon>
        <taxon>Actinomycetota</taxon>
        <taxon>Actinomycetes</taxon>
        <taxon>Propionibacteriales</taxon>
        <taxon>Nocardioidaceae</taxon>
        <taxon>Nocardioides</taxon>
    </lineage>
</organism>